<feature type="signal peptide" evidence="12">
    <location>
        <begin position="1"/>
        <end position="17"/>
    </location>
</feature>
<dbReference type="GO" id="GO:0005576">
    <property type="term" value="C:extracellular region"/>
    <property type="evidence" value="ECO:0007669"/>
    <property type="project" value="UniProtKB-SubCell"/>
</dbReference>
<keyword evidence="3 11" id="KW-0645">Protease</keyword>
<protein>
    <recommendedName>
        <fullName evidence="10">trypsin</fullName>
        <ecNumber evidence="10">3.4.21.4</ecNumber>
    </recommendedName>
</protein>
<dbReference type="GO" id="GO:0006508">
    <property type="term" value="P:proteolysis"/>
    <property type="evidence" value="ECO:0007669"/>
    <property type="project" value="UniProtKB-KW"/>
</dbReference>
<feature type="chain" id="PRO_5004257522" description="trypsin" evidence="12">
    <location>
        <begin position="18"/>
        <end position="263"/>
    </location>
</feature>
<reference evidence="14" key="2">
    <citation type="journal article" date="2005" name="Insect Biochem. Mol. Biol.">
        <title>Cloning and characterization of chymotrypsin- and trypsin-like cDNAs from the gut of the Hessian fly [Mayetiola destructor (Say)].</title>
        <authorList>
            <person name="Zhu Y.C."/>
            <person name="Liu X."/>
            <person name="Maddur A.A."/>
            <person name="Oppert B."/>
            <person name="Chen M.S."/>
        </authorList>
    </citation>
    <scope>NUCLEOTIDE SEQUENCE</scope>
</reference>
<evidence type="ECO:0000256" key="8">
    <source>
        <dbReference type="ARBA" id="ARBA00023157"/>
    </source>
</evidence>
<dbReference type="PRINTS" id="PR00722">
    <property type="entry name" value="CHYMOTRYPSIN"/>
</dbReference>
<keyword evidence="7" id="KW-0865">Zymogen</keyword>
<dbReference type="SMART" id="SM00020">
    <property type="entry name" value="Tryp_SPc"/>
    <property type="match status" value="1"/>
</dbReference>
<dbReference type="EC" id="3.4.21.4" evidence="10"/>
<keyword evidence="4 12" id="KW-0732">Signal</keyword>
<dbReference type="SUPFAM" id="SSF50494">
    <property type="entry name" value="Trypsin-like serine proteases"/>
    <property type="match status" value="1"/>
</dbReference>
<evidence type="ECO:0000256" key="11">
    <source>
        <dbReference type="RuleBase" id="RU363034"/>
    </source>
</evidence>
<keyword evidence="8" id="KW-1015">Disulfide bond</keyword>
<feature type="domain" description="Peptidase S1" evidence="13">
    <location>
        <begin position="31"/>
        <end position="262"/>
    </location>
</feature>
<keyword evidence="6 11" id="KW-0720">Serine protease</keyword>
<evidence type="ECO:0000256" key="6">
    <source>
        <dbReference type="ARBA" id="ARBA00022825"/>
    </source>
</evidence>
<name>Q5IRX0_MAYDE</name>
<evidence type="ECO:0000256" key="12">
    <source>
        <dbReference type="SAM" id="SignalP"/>
    </source>
</evidence>
<dbReference type="FunFam" id="2.40.10.10:FF:000077">
    <property type="entry name" value="Predicted protein"/>
    <property type="match status" value="1"/>
</dbReference>
<dbReference type="InterPro" id="IPR018114">
    <property type="entry name" value="TRYPSIN_HIS"/>
</dbReference>
<evidence type="ECO:0000256" key="2">
    <source>
        <dbReference type="ARBA" id="ARBA00022525"/>
    </source>
</evidence>
<dbReference type="InterPro" id="IPR009003">
    <property type="entry name" value="Peptidase_S1_PA"/>
</dbReference>
<evidence type="ECO:0000256" key="1">
    <source>
        <dbReference type="ARBA" id="ARBA00004613"/>
    </source>
</evidence>
<keyword evidence="2" id="KW-0964">Secreted</keyword>
<dbReference type="PANTHER" id="PTHR24252">
    <property type="entry name" value="ACROSIN-RELATED"/>
    <property type="match status" value="1"/>
</dbReference>
<dbReference type="InterPro" id="IPR033116">
    <property type="entry name" value="TRYPSIN_SER"/>
</dbReference>
<dbReference type="PROSITE" id="PS00134">
    <property type="entry name" value="TRYPSIN_HIS"/>
    <property type="match status" value="1"/>
</dbReference>
<dbReference type="PROSITE" id="PS00135">
    <property type="entry name" value="TRYPSIN_SER"/>
    <property type="match status" value="1"/>
</dbReference>
<evidence type="ECO:0000256" key="4">
    <source>
        <dbReference type="ARBA" id="ARBA00022729"/>
    </source>
</evidence>
<evidence type="ECO:0000313" key="14">
    <source>
        <dbReference type="EMBL" id="AAT81428.1"/>
    </source>
</evidence>
<proteinExistence type="evidence at transcript level"/>
<reference evidence="14" key="1">
    <citation type="submission" date="2004-06" db="EMBL/GenBank/DDBJ databases">
        <authorList>
            <person name="Zhu Y."/>
            <person name="Chen M."/>
        </authorList>
    </citation>
    <scope>NUCLEOTIDE SEQUENCE</scope>
</reference>
<comment type="similarity">
    <text evidence="9">Belongs to the peptidase S1 family. CLIP subfamily.</text>
</comment>
<dbReference type="InterPro" id="IPR043504">
    <property type="entry name" value="Peptidase_S1_PA_chymotrypsin"/>
</dbReference>
<dbReference type="CDD" id="cd00190">
    <property type="entry name" value="Tryp_SPc"/>
    <property type="match status" value="1"/>
</dbReference>
<evidence type="ECO:0000256" key="9">
    <source>
        <dbReference type="ARBA" id="ARBA00024195"/>
    </source>
</evidence>
<evidence type="ECO:0000256" key="10">
    <source>
        <dbReference type="ARBA" id="ARBA00038868"/>
    </source>
</evidence>
<dbReference type="GO" id="GO:0004252">
    <property type="term" value="F:serine-type endopeptidase activity"/>
    <property type="evidence" value="ECO:0007669"/>
    <property type="project" value="UniProtKB-EC"/>
</dbReference>
<evidence type="ECO:0000256" key="5">
    <source>
        <dbReference type="ARBA" id="ARBA00022801"/>
    </source>
</evidence>
<accession>Q5IRX0</accession>
<dbReference type="EMBL" id="AY669864">
    <property type="protein sequence ID" value="AAT81428.1"/>
    <property type="molecule type" value="mRNA"/>
</dbReference>
<dbReference type="AlphaFoldDB" id="Q5IRX0"/>
<evidence type="ECO:0000259" key="13">
    <source>
        <dbReference type="PROSITE" id="PS50240"/>
    </source>
</evidence>
<dbReference type="InterPro" id="IPR001254">
    <property type="entry name" value="Trypsin_dom"/>
</dbReference>
<comment type="subcellular location">
    <subcellularLocation>
        <location evidence="1">Secreted</location>
    </subcellularLocation>
</comment>
<evidence type="ECO:0000256" key="3">
    <source>
        <dbReference type="ARBA" id="ARBA00022670"/>
    </source>
</evidence>
<dbReference type="PANTHER" id="PTHR24252:SF7">
    <property type="entry name" value="HYALIN"/>
    <property type="match status" value="1"/>
</dbReference>
<dbReference type="InterPro" id="IPR001314">
    <property type="entry name" value="Peptidase_S1A"/>
</dbReference>
<dbReference type="PROSITE" id="PS50240">
    <property type="entry name" value="TRYPSIN_DOM"/>
    <property type="match status" value="1"/>
</dbReference>
<keyword evidence="5 11" id="KW-0378">Hydrolase</keyword>
<sequence>MFFNLCLLLSGVLIASGAVLNQKTSTLDGRIVGGFEIDIKDVPWQVSLQTNGSHFCGGSIISSKWILTAAHCPFLNVDSDPERITVKSGTNFHQHGTESKVKRIIEDPKYFRPTRTYDFALLELENELKLDETRKAIKLADSNDHHVDGSMCLVTGWGKTKNASESTHMLRGVEIPIVPQNECNKAYEEISDITSSMICAGYMEGGKDTCQGDSGGPLVQFKNGEPILIGVVSWGNGCALPNFPGIYARVQTNRAWIHTFTGI</sequence>
<dbReference type="Pfam" id="PF00089">
    <property type="entry name" value="Trypsin"/>
    <property type="match status" value="1"/>
</dbReference>
<organism evidence="14">
    <name type="scientific">Mayetiola destructor</name>
    <name type="common">Hessian fly</name>
    <dbReference type="NCBI Taxonomy" id="39758"/>
    <lineage>
        <taxon>Eukaryota</taxon>
        <taxon>Metazoa</taxon>
        <taxon>Ecdysozoa</taxon>
        <taxon>Arthropoda</taxon>
        <taxon>Hexapoda</taxon>
        <taxon>Insecta</taxon>
        <taxon>Pterygota</taxon>
        <taxon>Neoptera</taxon>
        <taxon>Endopterygota</taxon>
        <taxon>Diptera</taxon>
        <taxon>Nematocera</taxon>
        <taxon>Sciaroidea</taxon>
        <taxon>Cecidomyiidae</taxon>
        <taxon>Mayetiola</taxon>
    </lineage>
</organism>
<dbReference type="MEROPS" id="S01.130"/>
<evidence type="ECO:0000256" key="7">
    <source>
        <dbReference type="ARBA" id="ARBA00023145"/>
    </source>
</evidence>
<dbReference type="Gene3D" id="2.40.10.10">
    <property type="entry name" value="Trypsin-like serine proteases"/>
    <property type="match status" value="2"/>
</dbReference>